<feature type="domain" description="Calcineurin-like phosphoesterase" evidence="12">
    <location>
        <begin position="23"/>
        <end position="272"/>
    </location>
</feature>
<keyword evidence="3 10" id="KW-0964">Secreted</keyword>
<dbReference type="Proteomes" id="UP000828390">
    <property type="component" value="Unassembled WGS sequence"/>
</dbReference>
<evidence type="ECO:0000256" key="1">
    <source>
        <dbReference type="ARBA" id="ARBA00004613"/>
    </source>
</evidence>
<feature type="binding site" evidence="11">
    <location>
        <position position="88"/>
    </location>
    <ligand>
        <name>Zn(2+)</name>
        <dbReference type="ChEBI" id="CHEBI:29105"/>
        <label>1</label>
    </ligand>
</feature>
<comment type="cofactor">
    <cofactor evidence="11">
        <name>Zn(2+)</name>
        <dbReference type="ChEBI" id="CHEBI:29105"/>
    </cofactor>
    <text evidence="11">Binds 2 Zn(2+) per subunit.</text>
</comment>
<keyword evidence="6 10" id="KW-0378">Hydrolase</keyword>
<evidence type="ECO:0000313" key="14">
    <source>
        <dbReference type="EMBL" id="KAH3787773.1"/>
    </source>
</evidence>
<feature type="chain" id="PRO_5039776488" description="Sphingomyelinase phosphodiesterase" evidence="10">
    <location>
        <begin position="19"/>
        <end position="456"/>
    </location>
</feature>
<comment type="subcellular location">
    <subcellularLocation>
        <location evidence="1">Secreted</location>
    </subcellularLocation>
</comment>
<keyword evidence="8" id="KW-1015">Disulfide bond</keyword>
<dbReference type="InterPro" id="IPR004843">
    <property type="entry name" value="Calcineurin-like_PHP"/>
</dbReference>
<feature type="signal peptide" evidence="10">
    <location>
        <begin position="1"/>
        <end position="18"/>
    </location>
</feature>
<dbReference type="Pfam" id="PF00149">
    <property type="entry name" value="Metallophos"/>
    <property type="match status" value="1"/>
</dbReference>
<dbReference type="EMBL" id="JAIWYP010000008">
    <property type="protein sequence ID" value="KAH3787773.1"/>
    <property type="molecule type" value="Genomic_DNA"/>
</dbReference>
<evidence type="ECO:0000256" key="5">
    <source>
        <dbReference type="ARBA" id="ARBA00022729"/>
    </source>
</evidence>
<comment type="similarity">
    <text evidence="2 10">Belongs to the acid sphingomyelinase family.</text>
</comment>
<dbReference type="InterPro" id="IPR017064">
    <property type="entry name" value="ASM-like_Pdiesterase_prd"/>
</dbReference>
<keyword evidence="9" id="KW-0325">Glycoprotein</keyword>
<keyword evidence="7 10" id="KW-0862">Zinc</keyword>
<gene>
    <name evidence="14" type="ORF">DPMN_165902</name>
</gene>
<evidence type="ECO:0000256" key="9">
    <source>
        <dbReference type="ARBA" id="ARBA00023180"/>
    </source>
</evidence>
<dbReference type="GO" id="GO:0004767">
    <property type="term" value="F:sphingomyelin phosphodiesterase activity"/>
    <property type="evidence" value="ECO:0007669"/>
    <property type="project" value="InterPro"/>
</dbReference>
<dbReference type="PIRSF" id="PIRSF036767">
    <property type="entry name" value="ASM-like_PDE"/>
    <property type="match status" value="1"/>
</dbReference>
<name>A0A9D4IXF4_DREPO</name>
<proteinExistence type="inferred from homology"/>
<evidence type="ECO:0000256" key="7">
    <source>
        <dbReference type="ARBA" id="ARBA00022833"/>
    </source>
</evidence>
<dbReference type="Gene3D" id="3.60.21.10">
    <property type="match status" value="1"/>
</dbReference>
<dbReference type="AlphaFoldDB" id="A0A9D4IXF4"/>
<keyword evidence="4 10" id="KW-0479">Metal-binding</keyword>
<keyword evidence="5 10" id="KW-0732">Signal</keyword>
<dbReference type="OrthoDB" id="348678at2759"/>
<dbReference type="GO" id="GO:0046872">
    <property type="term" value="F:metal ion binding"/>
    <property type="evidence" value="ECO:0007669"/>
    <property type="project" value="UniProtKB-KW"/>
</dbReference>
<feature type="binding site" evidence="11">
    <location>
        <position position="269"/>
    </location>
    <ligand>
        <name>Zn(2+)</name>
        <dbReference type="ChEBI" id="CHEBI:29105"/>
        <label>2</label>
    </ligand>
</feature>
<feature type="binding site" evidence="11">
    <location>
        <position position="28"/>
    </location>
    <ligand>
        <name>Zn(2+)</name>
        <dbReference type="ChEBI" id="CHEBI:29105"/>
        <label>1</label>
    </ligand>
</feature>
<feature type="binding site" evidence="11">
    <location>
        <position position="88"/>
    </location>
    <ligand>
        <name>Zn(2+)</name>
        <dbReference type="ChEBI" id="CHEBI:29105"/>
        <label>2</label>
    </ligand>
</feature>
<comment type="caution">
    <text evidence="14">The sequence shown here is derived from an EMBL/GenBank/DDBJ whole genome shotgun (WGS) entry which is preliminary data.</text>
</comment>
<feature type="binding site" evidence="11">
    <location>
        <position position="229"/>
    </location>
    <ligand>
        <name>Zn(2+)</name>
        <dbReference type="ChEBI" id="CHEBI:29105"/>
        <label>2</label>
    </ligand>
</feature>
<evidence type="ECO:0000259" key="13">
    <source>
        <dbReference type="Pfam" id="PF19272"/>
    </source>
</evidence>
<sequence length="456" mass="51793">MDIRSLMVLIFTLAIASSESGFFWHVTDFHYDFTYHDRQLSCNPNAKPTNPGQYGDFWCDSPWKLVNSSVQAMAKLKPNADFILWTGDTIVHASDKELNYEINAEVLTNITDLLKSVLPGVKVYASFGNHDYWPNNQFPPANNRLYNDTLDRWESWINDSSQHNNFRKGAYYTVKTPHGLRIIALNTNLYYTSNKVTVNVSDPADQLQWLNATLAHAKTNNEPVLITAHIPPGVHTPSILIWMHEMFHIPFVDILQTHADVIVGMFFGHDHSDGFKVLPNKSGKLTSPIFIAPSVTPWRYRIPNKIGPAHNPGIRLVEYDKATGRPLDITQYYLDLQKANKNAHDHWEVEYEAKKAYEIPDLTAATLANLATRIKDPGSSAFKNFWRFFTVSPPAELLESCLNDCHSAVYCGLTNFDMDSFRGCQNKMISGASRLISHEWMMVTLLASAFILYVNM</sequence>
<evidence type="ECO:0000256" key="2">
    <source>
        <dbReference type="ARBA" id="ARBA00008234"/>
    </source>
</evidence>
<evidence type="ECO:0000256" key="10">
    <source>
        <dbReference type="PIRNR" id="PIRNR036767"/>
    </source>
</evidence>
<keyword evidence="15" id="KW-1185">Reference proteome</keyword>
<organism evidence="14 15">
    <name type="scientific">Dreissena polymorpha</name>
    <name type="common">Zebra mussel</name>
    <name type="synonym">Mytilus polymorpha</name>
    <dbReference type="NCBI Taxonomy" id="45954"/>
    <lineage>
        <taxon>Eukaryota</taxon>
        <taxon>Metazoa</taxon>
        <taxon>Spiralia</taxon>
        <taxon>Lophotrochozoa</taxon>
        <taxon>Mollusca</taxon>
        <taxon>Bivalvia</taxon>
        <taxon>Autobranchia</taxon>
        <taxon>Heteroconchia</taxon>
        <taxon>Euheterodonta</taxon>
        <taxon>Imparidentia</taxon>
        <taxon>Neoheterodontei</taxon>
        <taxon>Myida</taxon>
        <taxon>Dreissenoidea</taxon>
        <taxon>Dreissenidae</taxon>
        <taxon>Dreissena</taxon>
    </lineage>
</organism>
<evidence type="ECO:0000256" key="3">
    <source>
        <dbReference type="ARBA" id="ARBA00022525"/>
    </source>
</evidence>
<dbReference type="Pfam" id="PF19272">
    <property type="entry name" value="ASMase_C"/>
    <property type="match status" value="1"/>
</dbReference>
<dbReference type="CDD" id="cd00842">
    <property type="entry name" value="MPP_ASMase"/>
    <property type="match status" value="1"/>
</dbReference>
<protein>
    <recommendedName>
        <fullName evidence="10">Sphingomyelinase phosphodiesterase</fullName>
    </recommendedName>
</protein>
<feature type="binding site" evidence="11">
    <location>
        <position position="129"/>
    </location>
    <ligand>
        <name>Zn(2+)</name>
        <dbReference type="ChEBI" id="CHEBI:29105"/>
        <label>2</label>
    </ligand>
</feature>
<reference evidence="14" key="1">
    <citation type="journal article" date="2019" name="bioRxiv">
        <title>The Genome of the Zebra Mussel, Dreissena polymorpha: A Resource for Invasive Species Research.</title>
        <authorList>
            <person name="McCartney M.A."/>
            <person name="Auch B."/>
            <person name="Kono T."/>
            <person name="Mallez S."/>
            <person name="Zhang Y."/>
            <person name="Obille A."/>
            <person name="Becker A."/>
            <person name="Abrahante J.E."/>
            <person name="Garbe J."/>
            <person name="Badalamenti J.P."/>
            <person name="Herman A."/>
            <person name="Mangelson H."/>
            <person name="Liachko I."/>
            <person name="Sullivan S."/>
            <person name="Sone E.D."/>
            <person name="Koren S."/>
            <person name="Silverstein K.A.T."/>
            <person name="Beckman K.B."/>
            <person name="Gohl D.M."/>
        </authorList>
    </citation>
    <scope>NUCLEOTIDE SEQUENCE</scope>
    <source>
        <strain evidence="14">Duluth1</strain>
        <tissue evidence="14">Whole animal</tissue>
    </source>
</reference>
<dbReference type="InterPro" id="IPR041805">
    <property type="entry name" value="ASMase/PPN1_MPP"/>
</dbReference>
<evidence type="ECO:0000256" key="6">
    <source>
        <dbReference type="ARBA" id="ARBA00022801"/>
    </source>
</evidence>
<dbReference type="PANTHER" id="PTHR10340:SF57">
    <property type="entry name" value="METALLOPHOS DOMAIN-CONTAINING PROTEIN"/>
    <property type="match status" value="1"/>
</dbReference>
<evidence type="ECO:0000313" key="15">
    <source>
        <dbReference type="Proteomes" id="UP000828390"/>
    </source>
</evidence>
<evidence type="ECO:0000259" key="12">
    <source>
        <dbReference type="Pfam" id="PF00149"/>
    </source>
</evidence>
<dbReference type="PANTHER" id="PTHR10340">
    <property type="entry name" value="SPHINGOMYELIN PHOSPHODIESTERASE"/>
    <property type="match status" value="1"/>
</dbReference>
<evidence type="ECO:0000256" key="4">
    <source>
        <dbReference type="ARBA" id="ARBA00022723"/>
    </source>
</evidence>
<evidence type="ECO:0000256" key="11">
    <source>
        <dbReference type="PIRSR" id="PIRSR036767-51"/>
    </source>
</evidence>
<dbReference type="SUPFAM" id="SSF56300">
    <property type="entry name" value="Metallo-dependent phosphatases"/>
    <property type="match status" value="1"/>
</dbReference>
<dbReference type="GO" id="GO:0016020">
    <property type="term" value="C:membrane"/>
    <property type="evidence" value="ECO:0007669"/>
    <property type="project" value="GOC"/>
</dbReference>
<accession>A0A9D4IXF4</accession>
<evidence type="ECO:0000256" key="8">
    <source>
        <dbReference type="ARBA" id="ARBA00023157"/>
    </source>
</evidence>
<dbReference type="GO" id="GO:0005615">
    <property type="term" value="C:extracellular space"/>
    <property type="evidence" value="ECO:0007669"/>
    <property type="project" value="UniProtKB-UniRule"/>
</dbReference>
<dbReference type="GO" id="GO:0006685">
    <property type="term" value="P:sphingomyelin catabolic process"/>
    <property type="evidence" value="ECO:0007669"/>
    <property type="project" value="InterPro"/>
</dbReference>
<reference evidence="14" key="2">
    <citation type="submission" date="2020-11" db="EMBL/GenBank/DDBJ databases">
        <authorList>
            <person name="McCartney M.A."/>
            <person name="Auch B."/>
            <person name="Kono T."/>
            <person name="Mallez S."/>
            <person name="Becker A."/>
            <person name="Gohl D.M."/>
            <person name="Silverstein K.A.T."/>
            <person name="Koren S."/>
            <person name="Bechman K.B."/>
            <person name="Herman A."/>
            <person name="Abrahante J.E."/>
            <person name="Garbe J."/>
        </authorList>
    </citation>
    <scope>NUCLEOTIDE SEQUENCE</scope>
    <source>
        <strain evidence="14">Duluth1</strain>
        <tissue evidence="14">Whole animal</tissue>
    </source>
</reference>
<dbReference type="InterPro" id="IPR029052">
    <property type="entry name" value="Metallo-depent_PP-like"/>
</dbReference>
<feature type="binding site" evidence="11">
    <location>
        <position position="271"/>
    </location>
    <ligand>
        <name>Zn(2+)</name>
        <dbReference type="ChEBI" id="CHEBI:29105"/>
        <label>1</label>
    </ligand>
</feature>
<feature type="binding site" evidence="11">
    <location>
        <position position="30"/>
    </location>
    <ligand>
        <name>Zn(2+)</name>
        <dbReference type="ChEBI" id="CHEBI:29105"/>
        <label>1</label>
    </ligand>
</feature>
<feature type="domain" description="Sphingomyelin phosphodiesterase C-terminal" evidence="13">
    <location>
        <begin position="289"/>
        <end position="427"/>
    </location>
</feature>
<dbReference type="InterPro" id="IPR045473">
    <property type="entry name" value="ASM_C"/>
</dbReference>